<feature type="compositionally biased region" description="Low complexity" evidence="1">
    <location>
        <begin position="708"/>
        <end position="722"/>
    </location>
</feature>
<accession>A0AAE0JF20</accession>
<feature type="compositionally biased region" description="Polar residues" evidence="1">
    <location>
        <begin position="723"/>
        <end position="743"/>
    </location>
</feature>
<keyword evidence="3" id="KW-1185">Reference proteome</keyword>
<dbReference type="EMBL" id="JAUEPP010000004">
    <property type="protein sequence ID" value="KAK3345101.1"/>
    <property type="molecule type" value="Genomic_DNA"/>
</dbReference>
<dbReference type="Proteomes" id="UP001278500">
    <property type="component" value="Unassembled WGS sequence"/>
</dbReference>
<feature type="compositionally biased region" description="Polar residues" evidence="1">
    <location>
        <begin position="55"/>
        <end position="66"/>
    </location>
</feature>
<protein>
    <submittedName>
        <fullName evidence="2">Uncharacterized protein</fullName>
    </submittedName>
</protein>
<dbReference type="GeneID" id="87858859"/>
<proteinExistence type="predicted"/>
<dbReference type="RefSeq" id="XP_062681714.1">
    <property type="nucleotide sequence ID" value="XM_062821705.1"/>
</dbReference>
<evidence type="ECO:0000313" key="3">
    <source>
        <dbReference type="Proteomes" id="UP001278500"/>
    </source>
</evidence>
<feature type="compositionally biased region" description="Polar residues" evidence="1">
    <location>
        <begin position="867"/>
        <end position="879"/>
    </location>
</feature>
<name>A0AAE0JF20_9PEZI</name>
<feature type="compositionally biased region" description="Basic and acidic residues" evidence="1">
    <location>
        <begin position="815"/>
        <end position="851"/>
    </location>
</feature>
<feature type="compositionally biased region" description="Basic and acidic residues" evidence="1">
    <location>
        <begin position="366"/>
        <end position="384"/>
    </location>
</feature>
<feature type="region of interest" description="Disordered" evidence="1">
    <location>
        <begin position="362"/>
        <end position="384"/>
    </location>
</feature>
<feature type="region of interest" description="Disordered" evidence="1">
    <location>
        <begin position="311"/>
        <end position="330"/>
    </location>
</feature>
<organism evidence="2 3">
    <name type="scientific">Neurospora tetraspora</name>
    <dbReference type="NCBI Taxonomy" id="94610"/>
    <lineage>
        <taxon>Eukaryota</taxon>
        <taxon>Fungi</taxon>
        <taxon>Dikarya</taxon>
        <taxon>Ascomycota</taxon>
        <taxon>Pezizomycotina</taxon>
        <taxon>Sordariomycetes</taxon>
        <taxon>Sordariomycetidae</taxon>
        <taxon>Sordariales</taxon>
        <taxon>Sordariaceae</taxon>
        <taxon>Neurospora</taxon>
    </lineage>
</organism>
<gene>
    <name evidence="2" type="ORF">B0H65DRAFT_195148</name>
</gene>
<comment type="caution">
    <text evidence="2">The sequence shown here is derived from an EMBL/GenBank/DDBJ whole genome shotgun (WGS) entry which is preliminary data.</text>
</comment>
<evidence type="ECO:0000313" key="2">
    <source>
        <dbReference type="EMBL" id="KAK3345101.1"/>
    </source>
</evidence>
<feature type="compositionally biased region" description="Low complexity" evidence="1">
    <location>
        <begin position="773"/>
        <end position="792"/>
    </location>
</feature>
<reference evidence="2" key="2">
    <citation type="submission" date="2023-06" db="EMBL/GenBank/DDBJ databases">
        <authorList>
            <consortium name="Lawrence Berkeley National Laboratory"/>
            <person name="Haridas S."/>
            <person name="Hensen N."/>
            <person name="Bonometti L."/>
            <person name="Westerberg I."/>
            <person name="Brannstrom I.O."/>
            <person name="Guillou S."/>
            <person name="Cros-Aarteil S."/>
            <person name="Calhoun S."/>
            <person name="Kuo A."/>
            <person name="Mondo S."/>
            <person name="Pangilinan J."/>
            <person name="Riley R."/>
            <person name="Labutti K."/>
            <person name="Andreopoulos B."/>
            <person name="Lipzen A."/>
            <person name="Chen C."/>
            <person name="Yanf M."/>
            <person name="Daum C."/>
            <person name="Ng V."/>
            <person name="Clum A."/>
            <person name="Steindorff A."/>
            <person name="Ohm R."/>
            <person name="Martin F."/>
            <person name="Silar P."/>
            <person name="Natvig D."/>
            <person name="Lalanne C."/>
            <person name="Gautier V."/>
            <person name="Ament-Velasquez S.L."/>
            <person name="Kruys A."/>
            <person name="Hutchinson M.I."/>
            <person name="Powell A.J."/>
            <person name="Barry K."/>
            <person name="Miller A.N."/>
            <person name="Grigoriev I.V."/>
            <person name="Debuchy R."/>
            <person name="Gladieux P."/>
            <person name="Thoren M.H."/>
            <person name="Johannesson H."/>
        </authorList>
    </citation>
    <scope>NUCLEOTIDE SEQUENCE</scope>
    <source>
        <strain evidence="2">CBS 560.94</strain>
    </source>
</reference>
<feature type="compositionally biased region" description="Basic and acidic residues" evidence="1">
    <location>
        <begin position="577"/>
        <end position="586"/>
    </location>
</feature>
<reference evidence="2" key="1">
    <citation type="journal article" date="2023" name="Mol. Phylogenet. Evol.">
        <title>Genome-scale phylogeny and comparative genomics of the fungal order Sordariales.</title>
        <authorList>
            <person name="Hensen N."/>
            <person name="Bonometti L."/>
            <person name="Westerberg I."/>
            <person name="Brannstrom I.O."/>
            <person name="Guillou S."/>
            <person name="Cros-Aarteil S."/>
            <person name="Calhoun S."/>
            <person name="Haridas S."/>
            <person name="Kuo A."/>
            <person name="Mondo S."/>
            <person name="Pangilinan J."/>
            <person name="Riley R."/>
            <person name="LaButti K."/>
            <person name="Andreopoulos B."/>
            <person name="Lipzen A."/>
            <person name="Chen C."/>
            <person name="Yan M."/>
            <person name="Daum C."/>
            <person name="Ng V."/>
            <person name="Clum A."/>
            <person name="Steindorff A."/>
            <person name="Ohm R.A."/>
            <person name="Martin F."/>
            <person name="Silar P."/>
            <person name="Natvig D.O."/>
            <person name="Lalanne C."/>
            <person name="Gautier V."/>
            <person name="Ament-Velasquez S.L."/>
            <person name="Kruys A."/>
            <person name="Hutchinson M.I."/>
            <person name="Powell A.J."/>
            <person name="Barry K."/>
            <person name="Miller A.N."/>
            <person name="Grigoriev I.V."/>
            <person name="Debuchy R."/>
            <person name="Gladieux P."/>
            <person name="Hiltunen Thoren M."/>
            <person name="Johannesson H."/>
        </authorList>
    </citation>
    <scope>NUCLEOTIDE SEQUENCE</scope>
    <source>
        <strain evidence="2">CBS 560.94</strain>
    </source>
</reference>
<dbReference type="AlphaFoldDB" id="A0AAE0JF20"/>
<feature type="region of interest" description="Disordered" evidence="1">
    <location>
        <begin position="45"/>
        <end position="93"/>
    </location>
</feature>
<feature type="compositionally biased region" description="Basic and acidic residues" evidence="1">
    <location>
        <begin position="795"/>
        <end position="808"/>
    </location>
</feature>
<feature type="compositionally biased region" description="Basic and acidic residues" evidence="1">
    <location>
        <begin position="636"/>
        <end position="658"/>
    </location>
</feature>
<sequence>MTTTHTYHHRHGIGFDIHDHGIHSSFSPHRLDNNQFCVLDSNSDTNHNHSKKPIKTQTINLQNTCLGSPEKANTRPRSTARHQTDEPELGTETAGQVREKLGEEASPEAGAALSAFVLKEFLENNPLALESRNLPSNAEQLAKHYAGHFEWVLSLPAKTPPEGCAHPICSHDNPESCGYTGCGECAHPDCSHEHPERCGYQGFENPKKLLYFGCNLVPRRSKSMPDAMLGTDNGDQSADIYTLVATKLDDVEQSDVVVNNTVPTSITIHPDESHLQIRSSHITPETIDEETESMMDDRVGEFETTIVQMDADSSSSVAEDTSPYRTDDEMRDVHGQVDVDHRHEPQASFESDSLLIGEYQFEEERDEARESDSHSVDDRHAQDESRMWETDSCHRYHHHSSETVDDCHQESQMRWETEHRHRYRHHLSEVMEDERMESTRIFSPIPSPASRIEDSVEALDKMEDELEAINDLARVDRILSPVDARIPSWQSVQRTPKAAPPQRTSSKRTGAATVRLKDVDRSSTLRKSSSMSFTEDKAAAKKKGTATRPTSLLPLRPPAKSNKAPTVASFELPGEAVARRLKEQRASRLSQQNISEHAASIDDSWTASPPKVRVRSTKTSTRAASELPDGAISRRRREEVEAKQRAQEEDRKGRESKARSVRASVSKATNPRETVVSRARQGRPSVARAFDGNNASGYAEPRSPVSKAPATASFASPTASSANKRNSTLGRSAASTKRQSYNAATLPARGRLSMIDSLSAANAGRGTSRASAGSNRSGVTGSSTVSRRSTVSAEEAQKQRQRGKEVFTRDNSYAAERERERHEREEAAKRARKEAADRSRMQSREWADKHAQKAATLSGKKKRDSMVGSSQTMRLRFTS</sequence>
<feature type="region of interest" description="Disordered" evidence="1">
    <location>
        <begin position="489"/>
        <end position="879"/>
    </location>
</feature>
<evidence type="ECO:0000256" key="1">
    <source>
        <dbReference type="SAM" id="MobiDB-lite"/>
    </source>
</evidence>